<protein>
    <recommendedName>
        <fullName evidence="1">Reverse transcriptase Ty1/copia-type domain-containing protein</fullName>
    </recommendedName>
</protein>
<organism evidence="2 3">
    <name type="scientific">Rehmannia glutinosa</name>
    <name type="common">Chinese foxglove</name>
    <dbReference type="NCBI Taxonomy" id="99300"/>
    <lineage>
        <taxon>Eukaryota</taxon>
        <taxon>Viridiplantae</taxon>
        <taxon>Streptophyta</taxon>
        <taxon>Embryophyta</taxon>
        <taxon>Tracheophyta</taxon>
        <taxon>Spermatophyta</taxon>
        <taxon>Magnoliopsida</taxon>
        <taxon>eudicotyledons</taxon>
        <taxon>Gunneridae</taxon>
        <taxon>Pentapetalae</taxon>
        <taxon>asterids</taxon>
        <taxon>lamiids</taxon>
        <taxon>Lamiales</taxon>
        <taxon>Orobanchaceae</taxon>
        <taxon>Rehmannieae</taxon>
        <taxon>Rehmannia</taxon>
    </lineage>
</organism>
<proteinExistence type="predicted"/>
<evidence type="ECO:0000313" key="3">
    <source>
        <dbReference type="Proteomes" id="UP001318860"/>
    </source>
</evidence>
<sequence>MMKEYEMTDLGLMKYFLGIQVRQSKGELFISHEKYLEALLKKFQMSNCKPISTPLATNTRPDIVYPVSLISRFMQDPSKVHYAAAKRIFRYLQGTRKLGIRYVKEKKKLIGYADSDWTGSLDDRKSTSGYIFCLGSKIISWSSKKQKIVSLSSAEAEYIAATDATCKVD</sequence>
<keyword evidence="3" id="KW-1185">Reference proteome</keyword>
<dbReference type="PANTHER" id="PTHR11439">
    <property type="entry name" value="GAG-POL-RELATED RETROTRANSPOSON"/>
    <property type="match status" value="1"/>
</dbReference>
<evidence type="ECO:0000259" key="1">
    <source>
        <dbReference type="Pfam" id="PF07727"/>
    </source>
</evidence>
<dbReference type="Pfam" id="PF07727">
    <property type="entry name" value="RVT_2"/>
    <property type="match status" value="1"/>
</dbReference>
<dbReference type="InterPro" id="IPR013103">
    <property type="entry name" value="RVT_2"/>
</dbReference>
<dbReference type="Proteomes" id="UP001318860">
    <property type="component" value="Unassembled WGS sequence"/>
</dbReference>
<dbReference type="CDD" id="cd09272">
    <property type="entry name" value="RNase_HI_RT_Ty1"/>
    <property type="match status" value="1"/>
</dbReference>
<dbReference type="EMBL" id="JABTTQ020000011">
    <property type="protein sequence ID" value="KAK6145902.1"/>
    <property type="molecule type" value="Genomic_DNA"/>
</dbReference>
<feature type="domain" description="Reverse transcriptase Ty1/copia-type" evidence="1">
    <location>
        <begin position="1"/>
        <end position="55"/>
    </location>
</feature>
<dbReference type="PANTHER" id="PTHR11439:SF483">
    <property type="entry name" value="PEPTIDE SYNTHASE GLIP-LIKE, PUTATIVE (AFU_ORTHOLOGUE AFUA_3G12920)-RELATED"/>
    <property type="match status" value="1"/>
</dbReference>
<reference evidence="2 3" key="1">
    <citation type="journal article" date="2021" name="Comput. Struct. Biotechnol. J.">
        <title>De novo genome assembly of the potent medicinal plant Rehmannia glutinosa using nanopore technology.</title>
        <authorList>
            <person name="Ma L."/>
            <person name="Dong C."/>
            <person name="Song C."/>
            <person name="Wang X."/>
            <person name="Zheng X."/>
            <person name="Niu Y."/>
            <person name="Chen S."/>
            <person name="Feng W."/>
        </authorList>
    </citation>
    <scope>NUCLEOTIDE SEQUENCE [LARGE SCALE GENOMIC DNA]</scope>
    <source>
        <strain evidence="2">DH-2019</strain>
    </source>
</reference>
<accession>A0ABR0WI27</accession>
<name>A0ABR0WI27_REHGL</name>
<evidence type="ECO:0000313" key="2">
    <source>
        <dbReference type="EMBL" id="KAK6145902.1"/>
    </source>
</evidence>
<gene>
    <name evidence="2" type="ORF">DH2020_019771</name>
</gene>
<comment type="caution">
    <text evidence="2">The sequence shown here is derived from an EMBL/GenBank/DDBJ whole genome shotgun (WGS) entry which is preliminary data.</text>
</comment>